<dbReference type="InterPro" id="IPR023068">
    <property type="entry name" value="CCA-adding_enz_firmicutes"/>
</dbReference>
<dbReference type="Gene3D" id="1.20.58.560">
    <property type="match status" value="1"/>
</dbReference>
<keyword evidence="16" id="KW-1185">Reference proteome</keyword>
<dbReference type="GO" id="GO:0042245">
    <property type="term" value="P:RNA repair"/>
    <property type="evidence" value="ECO:0007669"/>
    <property type="project" value="UniProtKB-KW"/>
</dbReference>
<dbReference type="CDD" id="cd05398">
    <property type="entry name" value="NT_ClassII-CCAase"/>
    <property type="match status" value="1"/>
</dbReference>
<evidence type="ECO:0000256" key="11">
    <source>
        <dbReference type="HAMAP-Rule" id="MF_01263"/>
    </source>
</evidence>
<feature type="binding site" evidence="11">
    <location>
        <position position="174"/>
    </location>
    <ligand>
        <name>ATP</name>
        <dbReference type="ChEBI" id="CHEBI:30616"/>
    </ligand>
</feature>
<dbReference type="GO" id="GO:0000287">
    <property type="term" value="F:magnesium ion binding"/>
    <property type="evidence" value="ECO:0007669"/>
    <property type="project" value="UniProtKB-UniRule"/>
</dbReference>
<evidence type="ECO:0000259" key="13">
    <source>
        <dbReference type="Pfam" id="PF12627"/>
    </source>
</evidence>
<dbReference type="Gene3D" id="3.30.460.10">
    <property type="entry name" value="Beta Polymerase, domain 2"/>
    <property type="match status" value="1"/>
</dbReference>
<dbReference type="NCBIfam" id="NF009814">
    <property type="entry name" value="PRK13299.1"/>
    <property type="match status" value="1"/>
</dbReference>
<dbReference type="GO" id="GO:0004810">
    <property type="term" value="F:CCA tRNA nucleotidyltransferase activity"/>
    <property type="evidence" value="ECO:0007669"/>
    <property type="project" value="UniProtKB-UniRule"/>
</dbReference>
<keyword evidence="5 11" id="KW-0479">Metal-binding</keyword>
<dbReference type="Gene3D" id="1.10.246.80">
    <property type="match status" value="1"/>
</dbReference>
<proteinExistence type="inferred from homology"/>
<feature type="binding site" evidence="11">
    <location>
        <position position="51"/>
    </location>
    <ligand>
        <name>Mg(2+)</name>
        <dbReference type="ChEBI" id="CHEBI:18420"/>
    </ligand>
</feature>
<comment type="catalytic activity">
    <reaction evidence="11">
        <text>a tRNA precursor + 2 CTP + ATP = a tRNA with a 3' CCA end + 3 diphosphate</text>
        <dbReference type="Rhea" id="RHEA:14433"/>
        <dbReference type="Rhea" id="RHEA-COMP:10465"/>
        <dbReference type="Rhea" id="RHEA-COMP:10468"/>
        <dbReference type="ChEBI" id="CHEBI:30616"/>
        <dbReference type="ChEBI" id="CHEBI:33019"/>
        <dbReference type="ChEBI" id="CHEBI:37563"/>
        <dbReference type="ChEBI" id="CHEBI:74896"/>
        <dbReference type="ChEBI" id="CHEBI:83071"/>
        <dbReference type="EC" id="2.7.7.72"/>
    </reaction>
</comment>
<feature type="binding site" evidence="11">
    <location>
        <position position="38"/>
    </location>
    <ligand>
        <name>ATP</name>
        <dbReference type="ChEBI" id="CHEBI:30616"/>
    </ligand>
</feature>
<feature type="domain" description="CCA-adding enzyme C-terminal" evidence="14">
    <location>
        <begin position="256"/>
        <end position="400"/>
    </location>
</feature>
<evidence type="ECO:0000313" key="15">
    <source>
        <dbReference type="EMBL" id="AEN99165.1"/>
    </source>
</evidence>
<feature type="binding site" evidence="11">
    <location>
        <position position="165"/>
    </location>
    <ligand>
        <name>CTP</name>
        <dbReference type="ChEBI" id="CHEBI:37563"/>
    </ligand>
</feature>
<keyword evidence="4 11" id="KW-0548">Nucleotidyltransferase</keyword>
<keyword evidence="8 11" id="KW-0067">ATP-binding</keyword>
<feature type="binding site" evidence="11">
    <location>
        <position position="41"/>
    </location>
    <ligand>
        <name>ATP</name>
        <dbReference type="ChEBI" id="CHEBI:30616"/>
    </ligand>
</feature>
<dbReference type="eggNOG" id="COG0617">
    <property type="taxonomic scope" value="Bacteria"/>
</dbReference>
<evidence type="ECO:0000256" key="2">
    <source>
        <dbReference type="ARBA" id="ARBA00022679"/>
    </source>
</evidence>
<keyword evidence="9 11" id="KW-0460">Magnesium</keyword>
<evidence type="ECO:0000256" key="7">
    <source>
        <dbReference type="ARBA" id="ARBA00022800"/>
    </source>
</evidence>
<feature type="binding site" evidence="11">
    <location>
        <position position="122"/>
    </location>
    <ligand>
        <name>ATP</name>
        <dbReference type="ChEBI" id="CHEBI:30616"/>
    </ligand>
</feature>
<dbReference type="GO" id="GO:0000049">
    <property type="term" value="F:tRNA binding"/>
    <property type="evidence" value="ECO:0007669"/>
    <property type="project" value="UniProtKB-UniRule"/>
</dbReference>
<dbReference type="InterPro" id="IPR050264">
    <property type="entry name" value="Bact_CCA-adding_enz_type3_sf"/>
</dbReference>
<evidence type="ECO:0000256" key="4">
    <source>
        <dbReference type="ARBA" id="ARBA00022695"/>
    </source>
</evidence>
<feature type="binding site" evidence="11">
    <location>
        <position position="168"/>
    </location>
    <ligand>
        <name>CTP</name>
        <dbReference type="ChEBI" id="CHEBI:37563"/>
    </ligand>
</feature>
<feature type="domain" description="tRNA nucleotidyltransferase/poly(A) polymerase RNA and SrmB- binding" evidence="13">
    <location>
        <begin position="180"/>
        <end position="240"/>
    </location>
</feature>
<feature type="binding site" evidence="11">
    <location>
        <position position="122"/>
    </location>
    <ligand>
        <name>CTP</name>
        <dbReference type="ChEBI" id="CHEBI:37563"/>
    </ligand>
</feature>
<sequence length="409" mass="46799">MKEGNKMKIENLPSEFIDARKVLQVIEQNGFEAYFVGGSVRDTLLNLPIHDVDMATSAYPAEIKKFFKRTIDTGIEHGTVTVMFDHKGFEITTFRTESGYQDFRRPDKVTFIRSLKEDLKRRDFTINAFAMKENGEVIDLFNGMEDLQHHLIRAVGDANQRFNEDALRMMRAVRFGSQLNFKIEEKTFAAIKANCQLLKKIAIERINVEFIKMMLGISPSQGLQEILGTDLFEYVPFFNQYLSELKHLANLDLSNHLTNEIQVWSLLAFELNLKQSQIRKMMKLWKCSNKMTENVLQVVKGIKMLQNKQIVSLFIYQIGLNNLLNANHVMEIYGLNQGEEELENAFNSLPIKQKAELNVNGGSLIKAGFKPGPQLGKVLNDLELMVINGEVENDQITLINKAKELANEN</sequence>
<keyword evidence="6 11" id="KW-0547">Nucleotide-binding</keyword>
<keyword evidence="3 11" id="KW-0819">tRNA processing</keyword>
<evidence type="ECO:0000259" key="12">
    <source>
        <dbReference type="Pfam" id="PF01743"/>
    </source>
</evidence>
<feature type="binding site" evidence="11">
    <location>
        <position position="174"/>
    </location>
    <ligand>
        <name>CTP</name>
        <dbReference type="ChEBI" id="CHEBI:37563"/>
    </ligand>
</feature>
<dbReference type="PANTHER" id="PTHR46173">
    <property type="entry name" value="CCA TRNA NUCLEOTIDYLTRANSFERASE 1, MITOCHONDRIAL"/>
    <property type="match status" value="1"/>
</dbReference>
<comment type="catalytic activity">
    <reaction evidence="11">
        <text>a tRNA with a 3' CCA end + 2 CTP + ATP = a tRNA with a 3' CCACCA end + 3 diphosphate</text>
        <dbReference type="Rhea" id="RHEA:76235"/>
        <dbReference type="Rhea" id="RHEA-COMP:10468"/>
        <dbReference type="Rhea" id="RHEA-COMP:18655"/>
        <dbReference type="ChEBI" id="CHEBI:30616"/>
        <dbReference type="ChEBI" id="CHEBI:33019"/>
        <dbReference type="ChEBI" id="CHEBI:37563"/>
        <dbReference type="ChEBI" id="CHEBI:83071"/>
        <dbReference type="ChEBI" id="CHEBI:195187"/>
    </reaction>
</comment>
<dbReference type="STRING" id="714313.LSA_07520"/>
<comment type="similarity">
    <text evidence="11">Belongs to the tRNA nucleotidyltransferase/poly(A) polymerase family. Bacterial CCA-adding enzyme type 3 subfamily.</text>
</comment>
<dbReference type="InterPro" id="IPR002646">
    <property type="entry name" value="PolA_pol_head_dom"/>
</dbReference>
<comment type="cofactor">
    <cofactor evidence="1 11">
        <name>Mg(2+)</name>
        <dbReference type="ChEBI" id="CHEBI:18420"/>
    </cofactor>
</comment>
<dbReference type="GO" id="GO:0001680">
    <property type="term" value="P:tRNA 3'-terminal CCA addition"/>
    <property type="evidence" value="ECO:0007669"/>
    <property type="project" value="UniProtKB-UniRule"/>
</dbReference>
<protein>
    <recommendedName>
        <fullName evidence="11">CCA-adding enzyme</fullName>
        <ecNumber evidence="11">2.7.7.72</ecNumber>
    </recommendedName>
    <alternativeName>
        <fullName evidence="11">CCA tRNA nucleotidyltransferase</fullName>
    </alternativeName>
    <alternativeName>
        <fullName evidence="11">tRNA CCA-pyrophosphorylase</fullName>
    </alternativeName>
    <alternativeName>
        <fullName evidence="11">tRNA adenylyl-/cytidylyl- transferase</fullName>
    </alternativeName>
    <alternativeName>
        <fullName evidence="11">tRNA nucleotidyltransferase</fullName>
    </alternativeName>
    <alternativeName>
        <fullName evidence="11">tRNA-NT</fullName>
    </alternativeName>
</protein>
<dbReference type="GO" id="GO:0005524">
    <property type="term" value="F:ATP binding"/>
    <property type="evidence" value="ECO:0007669"/>
    <property type="project" value="UniProtKB-UniRule"/>
</dbReference>
<reference evidence="15 16" key="1">
    <citation type="journal article" date="2011" name="Microb. Cell Fact.">
        <title>Genomic analysis reveals Lactobacillus sanfranciscensis as stable element in traditional sourdoughs.</title>
        <authorList>
            <person name="Vogel R.F."/>
            <person name="Pavlovic M."/>
            <person name="Ehrmann M.A."/>
            <person name="Wiezer A."/>
            <person name="Liesegang H."/>
            <person name="Offschanka S."/>
            <person name="Voget S."/>
            <person name="Angelov A."/>
            <person name="Bocker G."/>
            <person name="Liebl W."/>
        </authorList>
    </citation>
    <scope>NUCLEOTIDE SEQUENCE [LARGE SCALE GENOMIC DNA]</scope>
    <source>
        <strain evidence="15 16">TMW 1.1304</strain>
    </source>
</reference>
<dbReference type="InterPro" id="IPR032828">
    <property type="entry name" value="PolyA_RNA-bd"/>
</dbReference>
<dbReference type="Pfam" id="PF12627">
    <property type="entry name" value="PolyA_pol_RNAbd"/>
    <property type="match status" value="1"/>
</dbReference>
<feature type="binding site" evidence="11">
    <location>
        <position position="53"/>
    </location>
    <ligand>
        <name>Mg(2+)</name>
        <dbReference type="ChEBI" id="CHEBI:18420"/>
    </ligand>
</feature>
<dbReference type="Gene3D" id="1.10.110.30">
    <property type="match status" value="1"/>
</dbReference>
<evidence type="ECO:0000256" key="9">
    <source>
        <dbReference type="ARBA" id="ARBA00022842"/>
    </source>
</evidence>
<feature type="binding site" evidence="11">
    <location>
        <position position="168"/>
    </location>
    <ligand>
        <name>ATP</name>
        <dbReference type="ChEBI" id="CHEBI:30616"/>
    </ligand>
</feature>
<feature type="binding site" evidence="11">
    <location>
        <position position="38"/>
    </location>
    <ligand>
        <name>CTP</name>
        <dbReference type="ChEBI" id="CHEBI:37563"/>
    </ligand>
</feature>
<evidence type="ECO:0000256" key="6">
    <source>
        <dbReference type="ARBA" id="ARBA00022741"/>
    </source>
</evidence>
<dbReference type="GO" id="GO:0160016">
    <property type="term" value="F:CCACCA tRNA nucleotidyltransferase activity"/>
    <property type="evidence" value="ECO:0007669"/>
    <property type="project" value="RHEA"/>
</dbReference>
<dbReference type="KEGG" id="lsn:LSA_07520"/>
<feature type="binding site" evidence="11">
    <location>
        <position position="171"/>
    </location>
    <ligand>
        <name>ATP</name>
        <dbReference type="ChEBI" id="CHEBI:30616"/>
    </ligand>
</feature>
<dbReference type="HOGENOM" id="CLU_015961_3_0_9"/>
<dbReference type="EC" id="2.7.7.72" evidence="11"/>
<feature type="binding site" evidence="11">
    <location>
        <position position="165"/>
    </location>
    <ligand>
        <name>ATP</name>
        <dbReference type="ChEBI" id="CHEBI:30616"/>
    </ligand>
</feature>
<dbReference type="PANTHER" id="PTHR46173:SF1">
    <property type="entry name" value="CCA TRNA NUCLEOTIDYLTRANSFERASE 1, MITOCHONDRIAL"/>
    <property type="match status" value="1"/>
</dbReference>
<keyword evidence="2 11" id="KW-0808">Transferase</keyword>
<dbReference type="Proteomes" id="UP000001285">
    <property type="component" value="Chromosome"/>
</dbReference>
<gene>
    <name evidence="11 15" type="primary">cca</name>
    <name evidence="15" type="ordered locus">LSA_07520</name>
</gene>
<dbReference type="InterPro" id="IPR043519">
    <property type="entry name" value="NT_sf"/>
</dbReference>
<evidence type="ECO:0000256" key="1">
    <source>
        <dbReference type="ARBA" id="ARBA00001946"/>
    </source>
</evidence>
<dbReference type="InterPro" id="IPR032810">
    <property type="entry name" value="CCA-adding_enz_C"/>
</dbReference>
<comment type="miscellaneous">
    <text evidence="11">A single active site specifically recognizes both ATP and CTP and is responsible for their addition.</text>
</comment>
<name>G2KTR2_FRUST</name>
<dbReference type="HAMAP" id="MF_01263">
    <property type="entry name" value="CCA_bact_type3"/>
    <property type="match status" value="1"/>
</dbReference>
<feature type="binding site" evidence="11">
    <location>
        <position position="171"/>
    </location>
    <ligand>
        <name>CTP</name>
        <dbReference type="ChEBI" id="CHEBI:37563"/>
    </ligand>
</feature>
<comment type="subunit">
    <text evidence="11">Homodimer.</text>
</comment>
<feature type="domain" description="Poly A polymerase head" evidence="12">
    <location>
        <begin position="33"/>
        <end position="153"/>
    </location>
</feature>
<evidence type="ECO:0000259" key="14">
    <source>
        <dbReference type="Pfam" id="PF13735"/>
    </source>
</evidence>
<keyword evidence="10 11" id="KW-0694">RNA-binding</keyword>
<evidence type="ECO:0000256" key="8">
    <source>
        <dbReference type="ARBA" id="ARBA00022840"/>
    </source>
</evidence>
<evidence type="ECO:0000256" key="5">
    <source>
        <dbReference type="ARBA" id="ARBA00022723"/>
    </source>
</evidence>
<evidence type="ECO:0000256" key="3">
    <source>
        <dbReference type="ARBA" id="ARBA00022694"/>
    </source>
</evidence>
<dbReference type="SUPFAM" id="SSF81891">
    <property type="entry name" value="Poly A polymerase C-terminal region-like"/>
    <property type="match status" value="1"/>
</dbReference>
<accession>G2KTR2</accession>
<evidence type="ECO:0000256" key="10">
    <source>
        <dbReference type="ARBA" id="ARBA00022884"/>
    </source>
</evidence>
<dbReference type="Pfam" id="PF13735">
    <property type="entry name" value="tRNA_NucTran2_2"/>
    <property type="match status" value="1"/>
</dbReference>
<dbReference type="EMBL" id="CP002461">
    <property type="protein sequence ID" value="AEN99165.1"/>
    <property type="molecule type" value="Genomic_DNA"/>
</dbReference>
<comment type="function">
    <text evidence="11">Catalyzes the addition and repair of the essential 3'-terminal CCA sequence in tRNAs without using a nucleic acid template. Adds these three nucleotides in the order of C, C, and A to the tRNA nucleotide-73, using CTP and ATP as substrates and producing inorganic pyrophosphate. tRNA 3'-terminal CCA addition is required both for tRNA processing and repair. Also involved in tRNA surveillance by mediating tandem CCA addition to generate a CCACCA at the 3' terminus of unstable tRNAs. While stable tRNAs receive only 3'-terminal CCA, unstable tRNAs are marked with CCACCA and rapidly degraded.</text>
</comment>
<feature type="binding site" evidence="11">
    <location>
        <position position="41"/>
    </location>
    <ligand>
        <name>CTP</name>
        <dbReference type="ChEBI" id="CHEBI:37563"/>
    </ligand>
</feature>
<dbReference type="SUPFAM" id="SSF81301">
    <property type="entry name" value="Nucleotidyltransferase"/>
    <property type="match status" value="1"/>
</dbReference>
<organism evidence="15 16">
    <name type="scientific">Fructilactobacillus sanfranciscensis (strain TMW 1.1304)</name>
    <name type="common">Lactobacillus sanfranciscensis</name>
    <dbReference type="NCBI Taxonomy" id="714313"/>
    <lineage>
        <taxon>Bacteria</taxon>
        <taxon>Bacillati</taxon>
        <taxon>Bacillota</taxon>
        <taxon>Bacilli</taxon>
        <taxon>Lactobacillales</taxon>
        <taxon>Lactobacillaceae</taxon>
        <taxon>Fructilactobacillus</taxon>
    </lineage>
</organism>
<keyword evidence="7 11" id="KW-0692">RNA repair</keyword>
<dbReference type="AlphaFoldDB" id="G2KTR2"/>
<dbReference type="Pfam" id="PF01743">
    <property type="entry name" value="PolyA_pol"/>
    <property type="match status" value="1"/>
</dbReference>
<evidence type="ECO:0000313" key="16">
    <source>
        <dbReference type="Proteomes" id="UP000001285"/>
    </source>
</evidence>